<reference evidence="4" key="2">
    <citation type="submission" date="2024-04" db="EMBL/GenBank/DDBJ databases">
        <authorList>
            <person name="Chen Y."/>
            <person name="Shah S."/>
            <person name="Dougan E. K."/>
            <person name="Thang M."/>
            <person name="Chan C."/>
        </authorList>
    </citation>
    <scope>NUCLEOTIDE SEQUENCE [LARGE SCALE GENOMIC DNA]</scope>
</reference>
<evidence type="ECO:0000313" key="5">
    <source>
        <dbReference type="Proteomes" id="UP001152797"/>
    </source>
</evidence>
<dbReference type="AlphaFoldDB" id="A0A9P1GE94"/>
<comment type="caution">
    <text evidence="3">The sequence shown here is derived from an EMBL/GenBank/DDBJ whole genome shotgun (WGS) entry which is preliminary data.</text>
</comment>
<dbReference type="CDD" id="cd22997">
    <property type="entry name" value="GT_LH"/>
    <property type="match status" value="1"/>
</dbReference>
<feature type="compositionally biased region" description="Basic and acidic residues" evidence="1">
    <location>
        <begin position="35"/>
        <end position="49"/>
    </location>
</feature>
<organism evidence="3">
    <name type="scientific">Cladocopium goreaui</name>
    <dbReference type="NCBI Taxonomy" id="2562237"/>
    <lineage>
        <taxon>Eukaryota</taxon>
        <taxon>Sar</taxon>
        <taxon>Alveolata</taxon>
        <taxon>Dinophyceae</taxon>
        <taxon>Suessiales</taxon>
        <taxon>Symbiodiniaceae</taxon>
        <taxon>Cladocopium</taxon>
    </lineage>
</organism>
<evidence type="ECO:0000256" key="1">
    <source>
        <dbReference type="SAM" id="MobiDB-lite"/>
    </source>
</evidence>
<keyword evidence="5" id="KW-1185">Reference proteome</keyword>
<dbReference type="EMBL" id="CAMXCT020003987">
    <property type="protein sequence ID" value="CAL1160559.1"/>
    <property type="molecule type" value="Genomic_DNA"/>
</dbReference>
<accession>A0A9P1GE94</accession>
<dbReference type="OrthoDB" id="422736at2759"/>
<name>A0A9P1GE94_9DINO</name>
<evidence type="ECO:0000313" key="4">
    <source>
        <dbReference type="EMBL" id="CAL1160559.1"/>
    </source>
</evidence>
<feature type="compositionally biased region" description="Gly residues" evidence="1">
    <location>
        <begin position="1"/>
        <end position="21"/>
    </location>
</feature>
<gene>
    <name evidence="3" type="ORF">C1SCF055_LOCUS32752</name>
</gene>
<evidence type="ECO:0000313" key="3">
    <source>
        <dbReference type="EMBL" id="CAI4007184.1"/>
    </source>
</evidence>
<proteinExistence type="predicted"/>
<keyword evidence="2" id="KW-0812">Transmembrane</keyword>
<sequence>MDRGSDGSGGSGEAVHGGDGGAYSTNGDLESPVLTKEKQGVQLSDEQRSSDSPQSGKGIRICLWFSLGFFIGVIFTQIPIPESPFSKELRKDSDTLHQFIVNDSKVIAKESRVIAGATENAAHALRLGGTTMSTTTTTTTTTTSTTTSTLPDPVFVTLQTKGSSLLQKVGGPFEVVNIGAGKPWHGYKTKFELLLPFLKSKKDDDLVAFMDGTDIFWGGCEMKDFLHYYQQIVEASGASIVISAEIACGEQPCNKVPPAPEWAVNLANISLNDGFWQKYVSPKGCGSVGCPCASPPAIKFLNSGFIIGPVKDLLPMISWSLYNYDKESTLGDQSVLAKYWFANTDQIALDYQGALCLSTSDLNPYTLFAKDPITGGLWNKAFGRMQCLTHGNGRGRYALWDLLGRFSLGKHGERYAKALKFKKL</sequence>
<keyword evidence="2" id="KW-1133">Transmembrane helix</keyword>
<dbReference type="EMBL" id="CAMXCT030003987">
    <property type="protein sequence ID" value="CAL4794496.1"/>
    <property type="molecule type" value="Genomic_DNA"/>
</dbReference>
<protein>
    <submittedName>
        <fullName evidence="3">Uncharacterized protein</fullName>
    </submittedName>
</protein>
<feature type="region of interest" description="Disordered" evidence="1">
    <location>
        <begin position="1"/>
        <end position="56"/>
    </location>
</feature>
<dbReference type="EMBL" id="CAMXCT010003987">
    <property type="protein sequence ID" value="CAI4007184.1"/>
    <property type="molecule type" value="Genomic_DNA"/>
</dbReference>
<feature type="transmembrane region" description="Helical" evidence="2">
    <location>
        <begin position="61"/>
        <end position="80"/>
    </location>
</feature>
<dbReference type="Proteomes" id="UP001152797">
    <property type="component" value="Unassembled WGS sequence"/>
</dbReference>
<reference evidence="3" key="1">
    <citation type="submission" date="2022-10" db="EMBL/GenBank/DDBJ databases">
        <authorList>
            <person name="Chen Y."/>
            <person name="Dougan E. K."/>
            <person name="Chan C."/>
            <person name="Rhodes N."/>
            <person name="Thang M."/>
        </authorList>
    </citation>
    <scope>NUCLEOTIDE SEQUENCE</scope>
</reference>
<evidence type="ECO:0000256" key="2">
    <source>
        <dbReference type="SAM" id="Phobius"/>
    </source>
</evidence>
<keyword evidence="2" id="KW-0472">Membrane</keyword>